<proteinExistence type="inferred from homology"/>
<evidence type="ECO:0000256" key="3">
    <source>
        <dbReference type="ARBA" id="ARBA00022475"/>
    </source>
</evidence>
<keyword evidence="10" id="KW-1185">Reference proteome</keyword>
<comment type="similarity">
    <text evidence="7">Belongs to the binding-protein-dependent transport system permease family.</text>
</comment>
<dbReference type="RefSeq" id="WP_119782247.1">
    <property type="nucleotide sequence ID" value="NZ_QYUK01000011.1"/>
</dbReference>
<keyword evidence="4 7" id="KW-0812">Transmembrane</keyword>
<evidence type="ECO:0000256" key="2">
    <source>
        <dbReference type="ARBA" id="ARBA00022448"/>
    </source>
</evidence>
<feature type="domain" description="ABC transmembrane type-1" evidence="8">
    <location>
        <begin position="91"/>
        <end position="270"/>
    </location>
</feature>
<comment type="subcellular location">
    <subcellularLocation>
        <location evidence="1 7">Cell membrane</location>
        <topology evidence="1 7">Multi-pass membrane protein</topology>
    </subcellularLocation>
</comment>
<keyword evidence="3" id="KW-1003">Cell membrane</keyword>
<accession>A0A418WBI4</accession>
<dbReference type="GO" id="GO:0031460">
    <property type="term" value="P:glycine betaine transport"/>
    <property type="evidence" value="ECO:0007669"/>
    <property type="project" value="TreeGrafter"/>
</dbReference>
<dbReference type="FunFam" id="1.10.3720.10:FF:000001">
    <property type="entry name" value="Glycine betaine ABC transporter, permease"/>
    <property type="match status" value="1"/>
</dbReference>
<protein>
    <submittedName>
        <fullName evidence="9">Proline/glycine betaine ABC transporter permease</fullName>
    </submittedName>
</protein>
<evidence type="ECO:0000256" key="1">
    <source>
        <dbReference type="ARBA" id="ARBA00004651"/>
    </source>
</evidence>
<evidence type="ECO:0000256" key="4">
    <source>
        <dbReference type="ARBA" id="ARBA00022692"/>
    </source>
</evidence>
<name>A0A418WBI4_9PROT</name>
<dbReference type="PANTHER" id="PTHR47737:SF1">
    <property type="entry name" value="GLYCINE BETAINE_PROLINE BETAINE TRANSPORT SYSTEM PERMEASE PROTEIN PROW"/>
    <property type="match status" value="1"/>
</dbReference>
<dbReference type="InterPro" id="IPR035906">
    <property type="entry name" value="MetI-like_sf"/>
</dbReference>
<dbReference type="GO" id="GO:0015226">
    <property type="term" value="F:carnitine transmembrane transporter activity"/>
    <property type="evidence" value="ECO:0007669"/>
    <property type="project" value="TreeGrafter"/>
</dbReference>
<dbReference type="AlphaFoldDB" id="A0A418WBI4"/>
<feature type="transmembrane region" description="Helical" evidence="7">
    <location>
        <begin position="95"/>
        <end position="118"/>
    </location>
</feature>
<keyword evidence="6 7" id="KW-0472">Membrane</keyword>
<dbReference type="GO" id="GO:0043190">
    <property type="term" value="C:ATP-binding cassette (ABC) transporter complex"/>
    <property type="evidence" value="ECO:0007669"/>
    <property type="project" value="TreeGrafter"/>
</dbReference>
<evidence type="ECO:0000313" key="9">
    <source>
        <dbReference type="EMBL" id="RJF87413.1"/>
    </source>
</evidence>
<evidence type="ECO:0000313" key="10">
    <source>
        <dbReference type="Proteomes" id="UP000284605"/>
    </source>
</evidence>
<feature type="transmembrane region" description="Helical" evidence="7">
    <location>
        <begin position="138"/>
        <end position="164"/>
    </location>
</feature>
<evidence type="ECO:0000256" key="6">
    <source>
        <dbReference type="ARBA" id="ARBA00023136"/>
    </source>
</evidence>
<dbReference type="Pfam" id="PF00528">
    <property type="entry name" value="BPD_transp_1"/>
    <property type="match status" value="1"/>
</dbReference>
<dbReference type="PANTHER" id="PTHR47737">
    <property type="entry name" value="GLYCINE BETAINE/PROLINE BETAINE TRANSPORT SYSTEM PERMEASE PROTEIN PROW"/>
    <property type="match status" value="1"/>
</dbReference>
<feature type="transmembrane region" description="Helical" evidence="7">
    <location>
        <begin position="203"/>
        <end position="232"/>
    </location>
</feature>
<dbReference type="Gene3D" id="1.10.3720.10">
    <property type="entry name" value="MetI-like"/>
    <property type="match status" value="1"/>
</dbReference>
<dbReference type="CDD" id="cd06261">
    <property type="entry name" value="TM_PBP2"/>
    <property type="match status" value="1"/>
</dbReference>
<dbReference type="GO" id="GO:0005275">
    <property type="term" value="F:amine transmembrane transporter activity"/>
    <property type="evidence" value="ECO:0007669"/>
    <property type="project" value="TreeGrafter"/>
</dbReference>
<dbReference type="SUPFAM" id="SSF161098">
    <property type="entry name" value="MetI-like"/>
    <property type="match status" value="1"/>
</dbReference>
<dbReference type="InterPro" id="IPR000515">
    <property type="entry name" value="MetI-like"/>
</dbReference>
<gene>
    <name evidence="9" type="ORF">D3874_10585</name>
</gene>
<organism evidence="9 10">
    <name type="scientific">Oleomonas cavernae</name>
    <dbReference type="NCBI Taxonomy" id="2320859"/>
    <lineage>
        <taxon>Bacteria</taxon>
        <taxon>Pseudomonadati</taxon>
        <taxon>Pseudomonadota</taxon>
        <taxon>Alphaproteobacteria</taxon>
        <taxon>Acetobacterales</taxon>
        <taxon>Acetobacteraceae</taxon>
        <taxon>Oleomonas</taxon>
    </lineage>
</organism>
<dbReference type="GO" id="GO:0015871">
    <property type="term" value="P:choline transport"/>
    <property type="evidence" value="ECO:0007669"/>
    <property type="project" value="TreeGrafter"/>
</dbReference>
<reference evidence="9 10" key="1">
    <citation type="submission" date="2018-09" db="EMBL/GenBank/DDBJ databases">
        <authorList>
            <person name="Zhu H."/>
        </authorList>
    </citation>
    <scope>NUCLEOTIDE SEQUENCE [LARGE SCALE GENOMIC DNA]</scope>
    <source>
        <strain evidence="9 10">K1W22B-8</strain>
    </source>
</reference>
<keyword evidence="2 7" id="KW-0813">Transport</keyword>
<dbReference type="Proteomes" id="UP000284605">
    <property type="component" value="Unassembled WGS sequence"/>
</dbReference>
<dbReference type="EMBL" id="QYUK01000011">
    <property type="protein sequence ID" value="RJF87413.1"/>
    <property type="molecule type" value="Genomic_DNA"/>
</dbReference>
<evidence type="ECO:0000259" key="8">
    <source>
        <dbReference type="PROSITE" id="PS50928"/>
    </source>
</evidence>
<sequence>MDWTVPKFPLDELSDQALDWLTTQFSGLTRAISHIVADWIDVASTAIAGLPPWATILVIAAVVWRLTTLRIAVLTLAGFLFLWNLELWRATVQSLVLVLFSTAAALAIGIPIGIFAALNRRVWRTISPLLDMMQTMPSFVYLIPAIPFFGLGAVSAAFATIVFAMPPTIRLTALGIIETPTALVEAADAFGSSRMQKLVKVQLPLAVPTILAGVNQTIMLALSMVVISAMIGAGGLGGEVWRAIQRLEAGKGFEAGIAIVILAVILDRVTQHVAKRMRGDRQTQES</sequence>
<evidence type="ECO:0000256" key="5">
    <source>
        <dbReference type="ARBA" id="ARBA00022989"/>
    </source>
</evidence>
<evidence type="ECO:0000256" key="7">
    <source>
        <dbReference type="RuleBase" id="RU363032"/>
    </source>
</evidence>
<keyword evidence="5 7" id="KW-1133">Transmembrane helix</keyword>
<dbReference type="OrthoDB" id="9815258at2"/>
<comment type="caution">
    <text evidence="9">The sequence shown here is derived from an EMBL/GenBank/DDBJ whole genome shotgun (WGS) entry which is preliminary data.</text>
</comment>
<feature type="transmembrane region" description="Helical" evidence="7">
    <location>
        <begin position="53"/>
        <end position="83"/>
    </location>
</feature>
<dbReference type="PROSITE" id="PS50928">
    <property type="entry name" value="ABC_TM1"/>
    <property type="match status" value="1"/>
</dbReference>